<evidence type="ECO:0008006" key="2">
    <source>
        <dbReference type="Google" id="ProtNLM"/>
    </source>
</evidence>
<reference evidence="1" key="1">
    <citation type="journal article" date="2013" name="Environ. Microbiol.">
        <title>Microbiota from the distal guts of lean and obese adolescents exhibit partial functional redundancy besides clear differences in community structure.</title>
        <authorList>
            <person name="Ferrer M."/>
            <person name="Ruiz A."/>
            <person name="Lanza F."/>
            <person name="Haange S.B."/>
            <person name="Oberbach A."/>
            <person name="Till H."/>
            <person name="Bargiela R."/>
            <person name="Campoy C."/>
            <person name="Segura M.T."/>
            <person name="Richter M."/>
            <person name="von Bergen M."/>
            <person name="Seifert J."/>
            <person name="Suarez A."/>
        </authorList>
    </citation>
    <scope>NUCLEOTIDE SEQUENCE</scope>
</reference>
<dbReference type="AlphaFoldDB" id="K1TFC2"/>
<dbReference type="InterPro" id="IPR032578">
    <property type="entry name" value="DUF4919"/>
</dbReference>
<comment type="caution">
    <text evidence="1">The sequence shown here is derived from an EMBL/GenBank/DDBJ whole genome shotgun (WGS) entry which is preliminary data.</text>
</comment>
<dbReference type="Pfam" id="PF16266">
    <property type="entry name" value="DUF4919"/>
    <property type="match status" value="1"/>
</dbReference>
<name>K1TFC2_9ZZZZ</name>
<sequence>MRKLLVLLLFLPLMATAKIPVEEDIIRQTLDSESPYYYPNLMLRYQSGDDSMTEEDYHYLYYGYAYQDAYKPLNANSDMDKAILIAQTVDFENPTHESLEKLIAAVNDALVQDPFSPKLLNLLAFAYGALGDSKNEQINYNRMNSILATIE</sequence>
<evidence type="ECO:0000313" key="1">
    <source>
        <dbReference type="EMBL" id="EKC66134.1"/>
    </source>
</evidence>
<protein>
    <recommendedName>
        <fullName evidence="2">DUF4919 domain-containing protein</fullName>
    </recommendedName>
</protein>
<accession>K1TFC2</accession>
<proteinExistence type="predicted"/>
<dbReference type="EMBL" id="AJWZ01004188">
    <property type="protein sequence ID" value="EKC66134.1"/>
    <property type="molecule type" value="Genomic_DNA"/>
</dbReference>
<gene>
    <name evidence="1" type="ORF">OBE_06104</name>
</gene>
<organism evidence="1">
    <name type="scientific">human gut metagenome</name>
    <dbReference type="NCBI Taxonomy" id="408170"/>
    <lineage>
        <taxon>unclassified sequences</taxon>
        <taxon>metagenomes</taxon>
        <taxon>organismal metagenomes</taxon>
    </lineage>
</organism>